<dbReference type="AlphaFoldDB" id="A0A8E0KVU0"/>
<reference evidence="1 2" key="1">
    <citation type="submission" date="2011-12" db="EMBL/GenBank/DDBJ databases">
        <authorList>
            <person name="Brinkac L."/>
            <person name="Radune D."/>
            <person name="Sanka R."/>
            <person name="Selengut J."/>
            <person name="DebRoy C."/>
            <person name="Feng P."/>
            <person name="Fratamico P.M."/>
            <person name="Kapur V."/>
            <person name="Kariyawasam S."/>
            <person name="Losada L."/>
            <person name="Nierman W.C."/>
            <person name="Nelson K."/>
        </authorList>
    </citation>
    <scope>NUCLEOTIDE SEQUENCE [LARGE SCALE GENOMIC DNA]</scope>
    <source>
        <strain evidence="1 2">97.0246</strain>
    </source>
</reference>
<name>A0A8E0KVU0_ECOLX</name>
<accession>A0A8E0KVU0</accession>
<protein>
    <submittedName>
        <fullName evidence="1">Uncharacterized protein</fullName>
    </submittedName>
</protein>
<proteinExistence type="predicted"/>
<dbReference type="Proteomes" id="UP000004454">
    <property type="component" value="Unassembled WGS sequence"/>
</dbReference>
<comment type="caution">
    <text evidence="1">The sequence shown here is derived from an EMBL/GenBank/DDBJ whole genome shotgun (WGS) entry which is preliminary data.</text>
</comment>
<evidence type="ECO:0000313" key="2">
    <source>
        <dbReference type="Proteomes" id="UP000004454"/>
    </source>
</evidence>
<organism evidence="1 2">
    <name type="scientific">Escherichia coli 97.0246</name>
    <dbReference type="NCBI Taxonomy" id="869670"/>
    <lineage>
        <taxon>Bacteria</taxon>
        <taxon>Pseudomonadati</taxon>
        <taxon>Pseudomonadota</taxon>
        <taxon>Gammaproteobacteria</taxon>
        <taxon>Enterobacterales</taxon>
        <taxon>Enterobacteriaceae</taxon>
        <taxon>Escherichia</taxon>
    </lineage>
</organism>
<dbReference type="EMBL" id="AEZJ02000016">
    <property type="protein sequence ID" value="EIG93785.1"/>
    <property type="molecule type" value="Genomic_DNA"/>
</dbReference>
<sequence>MKGRAGRNLEVILNYPGYGRVCRSRAPDKGNELSVCCN</sequence>
<gene>
    <name evidence="1" type="ORF">EC970246_A0015</name>
</gene>
<evidence type="ECO:0000313" key="1">
    <source>
        <dbReference type="EMBL" id="EIG93785.1"/>
    </source>
</evidence>